<dbReference type="Proteomes" id="UP001432014">
    <property type="component" value="Chromosome"/>
</dbReference>
<keyword evidence="4" id="KW-1185">Reference proteome</keyword>
<evidence type="ECO:0000313" key="3">
    <source>
        <dbReference type="EMBL" id="WUS54359.1"/>
    </source>
</evidence>
<feature type="region of interest" description="Disordered" evidence="1">
    <location>
        <begin position="68"/>
        <end position="96"/>
    </location>
</feature>
<protein>
    <submittedName>
        <fullName evidence="3">Uncharacterized protein</fullName>
    </submittedName>
</protein>
<evidence type="ECO:0000313" key="4">
    <source>
        <dbReference type="Proteomes" id="UP001432014"/>
    </source>
</evidence>
<keyword evidence="2" id="KW-0472">Membrane</keyword>
<dbReference type="EMBL" id="CP108482">
    <property type="protein sequence ID" value="WUS54359.1"/>
    <property type="molecule type" value="Genomic_DNA"/>
</dbReference>
<proteinExistence type="predicted"/>
<gene>
    <name evidence="3" type="ORF">OG469_01855</name>
</gene>
<evidence type="ECO:0000256" key="2">
    <source>
        <dbReference type="SAM" id="Phobius"/>
    </source>
</evidence>
<keyword evidence="2" id="KW-1133">Transmembrane helix</keyword>
<feature type="transmembrane region" description="Helical" evidence="2">
    <location>
        <begin position="40"/>
        <end position="57"/>
    </location>
</feature>
<name>A0ABZ1W0Q2_9ACTN</name>
<organism evidence="3 4">
    <name type="scientific">Kitasatospora herbaricolor</name>
    <dbReference type="NCBI Taxonomy" id="68217"/>
    <lineage>
        <taxon>Bacteria</taxon>
        <taxon>Bacillati</taxon>
        <taxon>Actinomycetota</taxon>
        <taxon>Actinomycetes</taxon>
        <taxon>Kitasatosporales</taxon>
        <taxon>Streptomycetaceae</taxon>
        <taxon>Kitasatospora</taxon>
    </lineage>
</organism>
<reference evidence="3 4" key="1">
    <citation type="submission" date="2022-10" db="EMBL/GenBank/DDBJ databases">
        <title>The complete genomes of actinobacterial strains from the NBC collection.</title>
        <authorList>
            <person name="Joergensen T.S."/>
            <person name="Alvarez Arevalo M."/>
            <person name="Sterndorff E.B."/>
            <person name="Faurdal D."/>
            <person name="Vuksanovic O."/>
            <person name="Mourched A.-S."/>
            <person name="Charusanti P."/>
            <person name="Shaw S."/>
            <person name="Blin K."/>
            <person name="Weber T."/>
        </authorList>
    </citation>
    <scope>NUCLEOTIDE SEQUENCE [LARGE SCALE GENOMIC DNA]</scope>
    <source>
        <strain evidence="3 4">NBC_01247</strain>
    </source>
</reference>
<sequence length="96" mass="10045">MARLTLMFIRYFPHLLIIVGALTAGPMVNTDDLAASFPNLFAPIAVFALGMILAFVFPPARQAPAAPLSWQAGRRSRDAGTGSGAFRSTGGVQAGP</sequence>
<accession>A0ABZ1W0Q2</accession>
<evidence type="ECO:0000256" key="1">
    <source>
        <dbReference type="SAM" id="MobiDB-lite"/>
    </source>
</evidence>
<dbReference type="RefSeq" id="WP_329611463.1">
    <property type="nucleotide sequence ID" value="NZ_CP108482.1"/>
</dbReference>
<keyword evidence="2" id="KW-0812">Transmembrane</keyword>